<dbReference type="EMBL" id="JAJEPW010000104">
    <property type="protein sequence ID" value="MCC2131096.1"/>
    <property type="molecule type" value="Genomic_DNA"/>
</dbReference>
<keyword evidence="1" id="KW-1133">Transmembrane helix</keyword>
<protein>
    <submittedName>
        <fullName evidence="2">Uncharacterized protein</fullName>
    </submittedName>
</protein>
<feature type="transmembrane region" description="Helical" evidence="1">
    <location>
        <begin position="94"/>
        <end position="116"/>
    </location>
</feature>
<name>A0AAE3AJB2_9FIRM</name>
<gene>
    <name evidence="2" type="ORF">LKD37_16610</name>
</gene>
<evidence type="ECO:0000313" key="2">
    <source>
        <dbReference type="EMBL" id="MCC2131096.1"/>
    </source>
</evidence>
<feature type="transmembrane region" description="Helical" evidence="1">
    <location>
        <begin position="137"/>
        <end position="157"/>
    </location>
</feature>
<feature type="transmembrane region" description="Helical" evidence="1">
    <location>
        <begin position="45"/>
        <end position="63"/>
    </location>
</feature>
<dbReference type="AlphaFoldDB" id="A0AAE3AJB2"/>
<evidence type="ECO:0000313" key="3">
    <source>
        <dbReference type="Proteomes" id="UP001199319"/>
    </source>
</evidence>
<feature type="transmembrane region" description="Helical" evidence="1">
    <location>
        <begin position="17"/>
        <end position="39"/>
    </location>
</feature>
<sequence>MRNANTMRPQKYITDHLLWLITAMLWYRGVLFTAIPGMTVKQSKIILWISALTLVAFGYIITMKKRRNNLSLFTNILLPYELYAVVTYRTYLPRLVWCSVLLAGILSLAFIILGMLPTAHSEHHSAEGRKRQVVHSLLGARTITAVCILILIVPVGISNIFGLGLMTTKTPLVSAASEAEEWTVKNNIDTVCLLREEEWKKLNSQQKLDVLGVVLNIEIRYLGLNHEVYLKSSVLNGETAAHYSHKDHEIVIDLGQLETASAADVLDSLCHECYHAYQYQMIALYEDTPEKYRNMLLFQYVGSYIEEMSDYNDGSSDLMDYYYQTIEIQARQYAELAVADYYGRIRECLTAED</sequence>
<dbReference type="Proteomes" id="UP001199319">
    <property type="component" value="Unassembled WGS sequence"/>
</dbReference>
<keyword evidence="1" id="KW-0472">Membrane</keyword>
<dbReference type="RefSeq" id="WP_302930210.1">
    <property type="nucleotide sequence ID" value="NZ_JAJEPW010000104.1"/>
</dbReference>
<reference evidence="2" key="1">
    <citation type="submission" date="2021-10" db="EMBL/GenBank/DDBJ databases">
        <title>Anaerobic single-cell dispensing facilitates the cultivation of human gut bacteria.</title>
        <authorList>
            <person name="Afrizal A."/>
        </authorList>
    </citation>
    <scope>NUCLEOTIDE SEQUENCE</scope>
    <source>
        <strain evidence="2">CLA-AA-H272</strain>
    </source>
</reference>
<comment type="caution">
    <text evidence="2">The sequence shown here is derived from an EMBL/GenBank/DDBJ whole genome shotgun (WGS) entry which is preliminary data.</text>
</comment>
<accession>A0AAE3AJB2</accession>
<proteinExistence type="predicted"/>
<keyword evidence="3" id="KW-1185">Reference proteome</keyword>
<evidence type="ECO:0000256" key="1">
    <source>
        <dbReference type="SAM" id="Phobius"/>
    </source>
</evidence>
<keyword evidence="1" id="KW-0812">Transmembrane</keyword>
<feature type="transmembrane region" description="Helical" evidence="1">
    <location>
        <begin position="70"/>
        <end position="88"/>
    </location>
</feature>
<organism evidence="2 3">
    <name type="scientific">Brotocaccenecus cirricatena</name>
    <dbReference type="NCBI Taxonomy" id="3064195"/>
    <lineage>
        <taxon>Bacteria</taxon>
        <taxon>Bacillati</taxon>
        <taxon>Bacillota</taxon>
        <taxon>Clostridia</taxon>
        <taxon>Eubacteriales</taxon>
        <taxon>Oscillospiraceae</taxon>
        <taxon>Brotocaccenecus</taxon>
    </lineage>
</organism>